<accession>A0A512RN89</accession>
<sequence length="632" mass="71214">MALSAQQSASNFNAYKAFEPLFYESEGDDIRTASGRPGDKYWQNAADYRINVTFDDVKESISGSVVITYRNNSPETLPFLWLQLDQNIYKPESRGAAVTPVSGGRWANRNFNGGYTIGKVAVITGGKEQKADYEVVDTRMRVDLPTALKAKGGLVQLKVNFSFNIPEYGTDRMGILKTKNGKIYEIAQWYPRMCVFDNVLGWNTLPYLGQGEFYLEYGDIEYTINAPSSHIVVGSGELLNPGEVLTAKQLQRYKQAQQSDKTVMLRAPEEVTDPATRPKKDRLVWKFKCENTRDVAWASSPAFIWDAARINLPGGKKALAMSVYPEESAGDSAWRRSTEFVKGCIEHYAEKWYPYTYPVAVNVAGIVGGMEYPGIVFCSARAQKNGLWGVTNHEFGHNWFPMIVGSNERSHAWMDEGFNTFINGLADKAFNNGEFARGKRDRHQMSRTMFFDSASAVYHRADVVRGASLGVLAYYKPAMGLDLLREEVLGEERFDKAFKYYIDNWAFKHPTQWDFFRAMENSSGESLDWFWRGWILNNWKVDMAVKGVSYQNDTTAIITIECLEQLPMPVTVEIKEAGGATSKVKLPVEIWQNGGEKAFRHTVGGKIESVTVDPDRVLPDVNSTNNTWKALP</sequence>
<dbReference type="OrthoDB" id="9814383at2"/>
<dbReference type="InterPro" id="IPR027268">
    <property type="entry name" value="Peptidase_M4/M1_CTD_sf"/>
</dbReference>
<evidence type="ECO:0000313" key="3">
    <source>
        <dbReference type="Proteomes" id="UP000321436"/>
    </source>
</evidence>
<protein>
    <submittedName>
        <fullName evidence="2">Peptidase M1</fullName>
    </submittedName>
</protein>
<keyword evidence="3" id="KW-1185">Reference proteome</keyword>
<dbReference type="AlphaFoldDB" id="A0A512RN89"/>
<comment type="caution">
    <text evidence="2">The sequence shown here is derived from an EMBL/GenBank/DDBJ whole genome shotgun (WGS) entry which is preliminary data.</text>
</comment>
<name>A0A512RN89_9BACT</name>
<reference evidence="2 3" key="1">
    <citation type="submission" date="2019-07" db="EMBL/GenBank/DDBJ databases">
        <title>Whole genome shotgun sequence of Chitinophaga cymbidii NBRC 109752.</title>
        <authorList>
            <person name="Hosoyama A."/>
            <person name="Uohara A."/>
            <person name="Ohji S."/>
            <person name="Ichikawa N."/>
        </authorList>
    </citation>
    <scope>NUCLEOTIDE SEQUENCE [LARGE SCALE GENOMIC DNA]</scope>
    <source>
        <strain evidence="2 3">NBRC 109752</strain>
    </source>
</reference>
<feature type="domain" description="Peptidase M1 membrane alanine aminopeptidase" evidence="1">
    <location>
        <begin position="379"/>
        <end position="534"/>
    </location>
</feature>
<dbReference type="GO" id="GO:0008237">
    <property type="term" value="F:metallopeptidase activity"/>
    <property type="evidence" value="ECO:0007669"/>
    <property type="project" value="InterPro"/>
</dbReference>
<dbReference type="Gene3D" id="1.10.390.10">
    <property type="entry name" value="Neutral Protease Domain 2"/>
    <property type="match status" value="1"/>
</dbReference>
<evidence type="ECO:0000259" key="1">
    <source>
        <dbReference type="Pfam" id="PF01433"/>
    </source>
</evidence>
<dbReference type="GO" id="GO:0008270">
    <property type="term" value="F:zinc ion binding"/>
    <property type="evidence" value="ECO:0007669"/>
    <property type="project" value="InterPro"/>
</dbReference>
<gene>
    <name evidence="2" type="ORF">CCY01nite_34280</name>
</gene>
<organism evidence="2 3">
    <name type="scientific">Chitinophaga cymbidii</name>
    <dbReference type="NCBI Taxonomy" id="1096750"/>
    <lineage>
        <taxon>Bacteria</taxon>
        <taxon>Pseudomonadati</taxon>
        <taxon>Bacteroidota</taxon>
        <taxon>Chitinophagia</taxon>
        <taxon>Chitinophagales</taxon>
        <taxon>Chitinophagaceae</taxon>
        <taxon>Chitinophaga</taxon>
    </lineage>
</organism>
<dbReference type="InterPro" id="IPR014782">
    <property type="entry name" value="Peptidase_M1_dom"/>
</dbReference>
<dbReference type="Pfam" id="PF01433">
    <property type="entry name" value="Peptidase_M1"/>
    <property type="match status" value="1"/>
</dbReference>
<evidence type="ECO:0000313" key="2">
    <source>
        <dbReference type="EMBL" id="GEP97168.1"/>
    </source>
</evidence>
<proteinExistence type="predicted"/>
<dbReference type="SUPFAM" id="SSF55486">
    <property type="entry name" value="Metalloproteases ('zincins'), catalytic domain"/>
    <property type="match status" value="1"/>
</dbReference>
<dbReference type="EMBL" id="BKAU01000004">
    <property type="protein sequence ID" value="GEP97168.1"/>
    <property type="molecule type" value="Genomic_DNA"/>
</dbReference>
<dbReference type="CDD" id="cd09604">
    <property type="entry name" value="M1_APN_like"/>
    <property type="match status" value="1"/>
</dbReference>
<dbReference type="Proteomes" id="UP000321436">
    <property type="component" value="Unassembled WGS sequence"/>
</dbReference>